<evidence type="ECO:0000313" key="7">
    <source>
        <dbReference type="Proteomes" id="UP001303473"/>
    </source>
</evidence>
<evidence type="ECO:0000256" key="1">
    <source>
        <dbReference type="ARBA" id="ARBA00010605"/>
    </source>
</evidence>
<reference evidence="7" key="1">
    <citation type="journal article" date="2023" name="Mol. Phylogenet. Evol.">
        <title>Genome-scale phylogeny and comparative genomics of the fungal order Sordariales.</title>
        <authorList>
            <person name="Hensen N."/>
            <person name="Bonometti L."/>
            <person name="Westerberg I."/>
            <person name="Brannstrom I.O."/>
            <person name="Guillou S."/>
            <person name="Cros-Aarteil S."/>
            <person name="Calhoun S."/>
            <person name="Haridas S."/>
            <person name="Kuo A."/>
            <person name="Mondo S."/>
            <person name="Pangilinan J."/>
            <person name="Riley R."/>
            <person name="LaButti K."/>
            <person name="Andreopoulos B."/>
            <person name="Lipzen A."/>
            <person name="Chen C."/>
            <person name="Yan M."/>
            <person name="Daum C."/>
            <person name="Ng V."/>
            <person name="Clum A."/>
            <person name="Steindorff A."/>
            <person name="Ohm R.A."/>
            <person name="Martin F."/>
            <person name="Silar P."/>
            <person name="Natvig D.O."/>
            <person name="Lalanne C."/>
            <person name="Gautier V."/>
            <person name="Ament-Velasquez S.L."/>
            <person name="Kruys A."/>
            <person name="Hutchinson M.I."/>
            <person name="Powell A.J."/>
            <person name="Barry K."/>
            <person name="Miller A.N."/>
            <person name="Grigoriev I.V."/>
            <person name="Debuchy R."/>
            <person name="Gladieux P."/>
            <person name="Hiltunen Thoren M."/>
            <person name="Johannesson H."/>
        </authorList>
    </citation>
    <scope>NUCLEOTIDE SEQUENCE [LARGE SCALE GENOMIC DNA]</scope>
    <source>
        <strain evidence="7">CBS 340.73</strain>
    </source>
</reference>
<protein>
    <recommendedName>
        <fullName evidence="5">Ribosomal protein L9 domain-containing protein</fullName>
    </recommendedName>
</protein>
<dbReference type="GO" id="GO:0005840">
    <property type="term" value="C:ribosome"/>
    <property type="evidence" value="ECO:0007669"/>
    <property type="project" value="UniProtKB-KW"/>
</dbReference>
<organism evidence="6 7">
    <name type="scientific">Diplogelasinospora grovesii</name>
    <dbReference type="NCBI Taxonomy" id="303347"/>
    <lineage>
        <taxon>Eukaryota</taxon>
        <taxon>Fungi</taxon>
        <taxon>Dikarya</taxon>
        <taxon>Ascomycota</taxon>
        <taxon>Pezizomycotina</taxon>
        <taxon>Sordariomycetes</taxon>
        <taxon>Sordariomycetidae</taxon>
        <taxon>Sordariales</taxon>
        <taxon>Diplogelasinosporaceae</taxon>
        <taxon>Diplogelasinospora</taxon>
    </lineage>
</organism>
<feature type="region of interest" description="Disordered" evidence="4">
    <location>
        <begin position="160"/>
        <end position="206"/>
    </location>
</feature>
<keyword evidence="7" id="KW-1185">Reference proteome</keyword>
<sequence length="297" mass="31915">MAGPLLSRSPTCIACLRRLTRPLGSVNAGTGSVSVMQMQTRGKRTRPQDQGVVVRLLEDIPKFGRKDAVFRVERGRMRNEWYPSNKAEYMTATRFQELGLTREDIGERDRVFGTFAPLAEEIFAARPTAPVIEVQQVAPVQASALLASLLPETLTFYRKPLQTPTPTPTPTPVASIPRSPLIASASSPSPAAAAASQEGGKSGAAQNTQGIFGSVSATDIVNEIKKVLMADVEASRIPLEPENIRFVGVEGEADRLKALGRWEVEISITSPGSDGKSAGLKPVRKTIEILPAEEAAE</sequence>
<evidence type="ECO:0000256" key="4">
    <source>
        <dbReference type="SAM" id="MobiDB-lite"/>
    </source>
</evidence>
<evidence type="ECO:0000259" key="5">
    <source>
        <dbReference type="Pfam" id="PF01281"/>
    </source>
</evidence>
<comment type="caution">
    <text evidence="6">The sequence shown here is derived from an EMBL/GenBank/DDBJ whole genome shotgun (WGS) entry which is preliminary data.</text>
</comment>
<dbReference type="Pfam" id="PF01281">
    <property type="entry name" value="Ribosomal_L9_N"/>
    <property type="match status" value="1"/>
</dbReference>
<dbReference type="SUPFAM" id="SSF55658">
    <property type="entry name" value="L9 N-domain-like"/>
    <property type="match status" value="1"/>
</dbReference>
<evidence type="ECO:0000256" key="3">
    <source>
        <dbReference type="ARBA" id="ARBA00023274"/>
    </source>
</evidence>
<name>A0AAN6NAG8_9PEZI</name>
<dbReference type="InterPro" id="IPR000244">
    <property type="entry name" value="Ribosomal_bL9"/>
</dbReference>
<accession>A0AAN6NAG8</accession>
<dbReference type="GO" id="GO:0003735">
    <property type="term" value="F:structural constituent of ribosome"/>
    <property type="evidence" value="ECO:0007669"/>
    <property type="project" value="InterPro"/>
</dbReference>
<dbReference type="Gene3D" id="3.40.5.10">
    <property type="entry name" value="Ribosomal protein L9, N-terminal domain"/>
    <property type="match status" value="1"/>
</dbReference>
<dbReference type="InterPro" id="IPR036935">
    <property type="entry name" value="Ribosomal_bL9_N_sf"/>
</dbReference>
<feature type="compositionally biased region" description="Low complexity" evidence="4">
    <location>
        <begin position="172"/>
        <end position="196"/>
    </location>
</feature>
<comment type="similarity">
    <text evidence="1">Belongs to the bacterial ribosomal protein bL9 family.</text>
</comment>
<keyword evidence="3" id="KW-0687">Ribonucleoprotein</keyword>
<gene>
    <name evidence="6" type="ORF">QBC46DRAFT_381511</name>
</gene>
<dbReference type="InterPro" id="IPR020070">
    <property type="entry name" value="Ribosomal_bL9_N"/>
</dbReference>
<dbReference type="InterPro" id="IPR009027">
    <property type="entry name" value="Ribosomal_bL9/RNase_H1_N"/>
</dbReference>
<dbReference type="PANTHER" id="PTHR21368">
    <property type="entry name" value="50S RIBOSOMAL PROTEIN L9"/>
    <property type="match status" value="1"/>
</dbReference>
<dbReference type="AlphaFoldDB" id="A0AAN6NAG8"/>
<dbReference type="Proteomes" id="UP001303473">
    <property type="component" value="Unassembled WGS sequence"/>
</dbReference>
<proteinExistence type="inferred from homology"/>
<dbReference type="GO" id="GO:0006412">
    <property type="term" value="P:translation"/>
    <property type="evidence" value="ECO:0007669"/>
    <property type="project" value="InterPro"/>
</dbReference>
<evidence type="ECO:0000256" key="2">
    <source>
        <dbReference type="ARBA" id="ARBA00022980"/>
    </source>
</evidence>
<keyword evidence="2" id="KW-0689">Ribosomal protein</keyword>
<dbReference type="EMBL" id="MU853779">
    <property type="protein sequence ID" value="KAK3941820.1"/>
    <property type="molecule type" value="Genomic_DNA"/>
</dbReference>
<evidence type="ECO:0000313" key="6">
    <source>
        <dbReference type="EMBL" id="KAK3941820.1"/>
    </source>
</evidence>
<dbReference type="GO" id="GO:1990904">
    <property type="term" value="C:ribonucleoprotein complex"/>
    <property type="evidence" value="ECO:0007669"/>
    <property type="project" value="UniProtKB-KW"/>
</dbReference>
<feature type="domain" description="Ribosomal protein L9" evidence="5">
    <location>
        <begin position="54"/>
        <end position="97"/>
    </location>
</feature>